<reference evidence="12" key="1">
    <citation type="submission" date="2014-01" db="EMBL/GenBank/DDBJ databases">
        <title>The Genome Sequence of Anopheles farauti FAR1 (V2).</title>
        <authorList>
            <consortium name="The Broad Institute Genomics Platform"/>
            <person name="Neafsey D.E."/>
            <person name="Besansky N."/>
            <person name="Howell P."/>
            <person name="Walton C."/>
            <person name="Young S.K."/>
            <person name="Zeng Q."/>
            <person name="Gargeya S."/>
            <person name="Fitzgerald M."/>
            <person name="Haas B."/>
            <person name="Abouelleil A."/>
            <person name="Allen A.W."/>
            <person name="Alvarado L."/>
            <person name="Arachchi H.M."/>
            <person name="Berlin A.M."/>
            <person name="Chapman S.B."/>
            <person name="Gainer-Dewar J."/>
            <person name="Goldberg J."/>
            <person name="Griggs A."/>
            <person name="Gujja S."/>
            <person name="Hansen M."/>
            <person name="Howarth C."/>
            <person name="Imamovic A."/>
            <person name="Ireland A."/>
            <person name="Larimer J."/>
            <person name="McCowan C."/>
            <person name="Murphy C."/>
            <person name="Pearson M."/>
            <person name="Poon T.W."/>
            <person name="Priest M."/>
            <person name="Roberts A."/>
            <person name="Saif S."/>
            <person name="Shea T."/>
            <person name="Sisk P."/>
            <person name="Sykes S."/>
            <person name="Wortman J."/>
            <person name="Nusbaum C."/>
            <person name="Birren B."/>
        </authorList>
    </citation>
    <scope>NUCLEOTIDE SEQUENCE [LARGE SCALE GENOMIC DNA]</scope>
    <source>
        <strain evidence="12">FAR1</strain>
    </source>
</reference>
<dbReference type="Pfam" id="PF10215">
    <property type="entry name" value="Ost4"/>
    <property type="match status" value="1"/>
</dbReference>
<dbReference type="AlphaFoldDB" id="A0A182Q326"/>
<organism evidence="11 12">
    <name type="scientific">Anopheles farauti</name>
    <dbReference type="NCBI Taxonomy" id="69004"/>
    <lineage>
        <taxon>Eukaryota</taxon>
        <taxon>Metazoa</taxon>
        <taxon>Ecdysozoa</taxon>
        <taxon>Arthropoda</taxon>
        <taxon>Hexapoda</taxon>
        <taxon>Insecta</taxon>
        <taxon>Pterygota</taxon>
        <taxon>Neoptera</taxon>
        <taxon>Endopterygota</taxon>
        <taxon>Diptera</taxon>
        <taxon>Nematocera</taxon>
        <taxon>Culicoidea</taxon>
        <taxon>Culicidae</taxon>
        <taxon>Anophelinae</taxon>
        <taxon>Anopheles</taxon>
    </lineage>
</organism>
<evidence type="ECO:0000256" key="1">
    <source>
        <dbReference type="ARBA" id="ARBA00002791"/>
    </source>
</evidence>
<evidence type="ECO:0000256" key="8">
    <source>
        <dbReference type="ARBA" id="ARBA00022989"/>
    </source>
</evidence>
<dbReference type="EMBL" id="AXCN02000519">
    <property type="status" value="NOT_ANNOTATED_CDS"/>
    <property type="molecule type" value="Genomic_DNA"/>
</dbReference>
<evidence type="ECO:0000313" key="11">
    <source>
        <dbReference type="EnsemblMetazoa" id="AFAF002106-PA"/>
    </source>
</evidence>
<evidence type="ECO:0000256" key="9">
    <source>
        <dbReference type="ARBA" id="ARBA00023136"/>
    </source>
</evidence>
<sequence>MILLGRAIVDGGAGGGKLIESVSVSSPFEAEDDWSTRWDSIPKKCHARQHVRSAQFRSLTAAAAKGGTIVRLLLLPHTGIAFSMISDVQLAVFCNVLGVFLFLLVVTFHYINANMGRYRSSLLVDIEGYGLPPSVHISYSRIPYAQTSLWDVYTCGYSLFSMICGDRAVALTPSSACRWSRGCQTFVLGRQRHRHTTSSIGCGGAVRECPLVLFQQPLPLKP</sequence>
<keyword evidence="6" id="KW-0256">Endoplasmic reticulum</keyword>
<keyword evidence="9 10" id="KW-0472">Membrane</keyword>
<comment type="function">
    <text evidence="1">Subunit of the oligosaccharyl transferase (OST) complex that catalyzes the initial transfer of a defined glycan (Glc(3)Man(9)GlcNAc(2) in eukaryotes) from the lipid carrier dolichol-pyrophosphate to an asparagine residue within an Asn-X-Ser/Thr consensus motif in nascent polypeptide chains, the first step in protein N-glycosylation. N-glycosylation occurs cotranslationally and the complex associates with the Sec61 complex at the channel-forming translocon complex that mediates protein translocation across the endoplasmic reticulum (ER). All subunits are required for a maximal enzyme activity.</text>
</comment>
<evidence type="ECO:0000256" key="4">
    <source>
        <dbReference type="ARBA" id="ARBA00011157"/>
    </source>
</evidence>
<dbReference type="Proteomes" id="UP000075886">
    <property type="component" value="Unassembled WGS sequence"/>
</dbReference>
<comment type="subcellular location">
    <subcellularLocation>
        <location evidence="2">Endoplasmic reticulum membrane</location>
        <topology evidence="2">Single-pass type III membrane protein</topology>
    </subcellularLocation>
</comment>
<evidence type="ECO:0000256" key="3">
    <source>
        <dbReference type="ARBA" id="ARBA00007685"/>
    </source>
</evidence>
<accession>A0A182Q326</accession>
<keyword evidence="5 10" id="KW-0812">Transmembrane</keyword>
<comment type="subunit">
    <text evidence="4">Component of the oligosaccharyltransferase (OST) complex.</text>
</comment>
<evidence type="ECO:0000256" key="5">
    <source>
        <dbReference type="ARBA" id="ARBA00022692"/>
    </source>
</evidence>
<dbReference type="VEuPathDB" id="VectorBase:AFAF002106"/>
<keyword evidence="12" id="KW-1185">Reference proteome</keyword>
<evidence type="ECO:0000256" key="6">
    <source>
        <dbReference type="ARBA" id="ARBA00022824"/>
    </source>
</evidence>
<evidence type="ECO:0000256" key="7">
    <source>
        <dbReference type="ARBA" id="ARBA00022968"/>
    </source>
</evidence>
<evidence type="ECO:0000256" key="2">
    <source>
        <dbReference type="ARBA" id="ARBA00004643"/>
    </source>
</evidence>
<comment type="similarity">
    <text evidence="3">Belongs to the OST4 family.</text>
</comment>
<feature type="transmembrane region" description="Helical" evidence="10">
    <location>
        <begin position="90"/>
        <end position="111"/>
    </location>
</feature>
<dbReference type="EnsemblMetazoa" id="AFAF002106-RA">
    <property type="protein sequence ID" value="AFAF002106-PA"/>
    <property type="gene ID" value="AFAF002106"/>
</dbReference>
<dbReference type="InterPro" id="IPR018943">
    <property type="entry name" value="Oligosaccaryltransferase"/>
</dbReference>
<protein>
    <submittedName>
        <fullName evidence="11">Uncharacterized protein</fullName>
    </submittedName>
</protein>
<dbReference type="GO" id="GO:0005789">
    <property type="term" value="C:endoplasmic reticulum membrane"/>
    <property type="evidence" value="ECO:0007669"/>
    <property type="project" value="UniProtKB-SubCell"/>
</dbReference>
<name>A0A182Q326_9DIPT</name>
<proteinExistence type="inferred from homology"/>
<dbReference type="InterPro" id="IPR036330">
    <property type="entry name" value="Ost4p_sf"/>
</dbReference>
<keyword evidence="8 10" id="KW-1133">Transmembrane helix</keyword>
<evidence type="ECO:0000313" key="12">
    <source>
        <dbReference type="Proteomes" id="UP000075886"/>
    </source>
</evidence>
<evidence type="ECO:0000256" key="10">
    <source>
        <dbReference type="SAM" id="Phobius"/>
    </source>
</evidence>
<dbReference type="STRING" id="69004.A0A182Q326"/>
<reference evidence="11" key="2">
    <citation type="submission" date="2020-05" db="UniProtKB">
        <authorList>
            <consortium name="EnsemblMetazoa"/>
        </authorList>
    </citation>
    <scope>IDENTIFICATION</scope>
    <source>
        <strain evidence="11">FAR1</strain>
    </source>
</reference>
<dbReference type="SUPFAM" id="SSF103464">
    <property type="entry name" value="Oligosaccharyltransferase subunit ost4p"/>
    <property type="match status" value="1"/>
</dbReference>
<keyword evidence="7" id="KW-0735">Signal-anchor</keyword>